<dbReference type="Proteomes" id="UP001153269">
    <property type="component" value="Unassembled WGS sequence"/>
</dbReference>
<organism evidence="1 2">
    <name type="scientific">Pleuronectes platessa</name>
    <name type="common">European plaice</name>
    <dbReference type="NCBI Taxonomy" id="8262"/>
    <lineage>
        <taxon>Eukaryota</taxon>
        <taxon>Metazoa</taxon>
        <taxon>Chordata</taxon>
        <taxon>Craniata</taxon>
        <taxon>Vertebrata</taxon>
        <taxon>Euteleostomi</taxon>
        <taxon>Actinopterygii</taxon>
        <taxon>Neopterygii</taxon>
        <taxon>Teleostei</taxon>
        <taxon>Neoteleostei</taxon>
        <taxon>Acanthomorphata</taxon>
        <taxon>Carangaria</taxon>
        <taxon>Pleuronectiformes</taxon>
        <taxon>Pleuronectoidei</taxon>
        <taxon>Pleuronectidae</taxon>
        <taxon>Pleuronectes</taxon>
    </lineage>
</organism>
<keyword evidence="2" id="KW-1185">Reference proteome</keyword>
<comment type="caution">
    <text evidence="1">The sequence shown here is derived from an EMBL/GenBank/DDBJ whole genome shotgun (WGS) entry which is preliminary data.</text>
</comment>
<dbReference type="AlphaFoldDB" id="A0A9N7UMF1"/>
<dbReference type="EMBL" id="CADEAL010001729">
    <property type="protein sequence ID" value="CAB1435069.1"/>
    <property type="molecule type" value="Genomic_DNA"/>
</dbReference>
<reference evidence="1" key="1">
    <citation type="submission" date="2020-03" db="EMBL/GenBank/DDBJ databases">
        <authorList>
            <person name="Weist P."/>
        </authorList>
    </citation>
    <scope>NUCLEOTIDE SEQUENCE</scope>
</reference>
<accession>A0A9N7UMF1</accession>
<evidence type="ECO:0000313" key="2">
    <source>
        <dbReference type="Proteomes" id="UP001153269"/>
    </source>
</evidence>
<gene>
    <name evidence="1" type="ORF">PLEPLA_LOCUS23164</name>
</gene>
<proteinExistence type="predicted"/>
<protein>
    <submittedName>
        <fullName evidence="1">Uncharacterized protein</fullName>
    </submittedName>
</protein>
<sequence length="137" mass="14591">MLTRSERPSRLTVQPQDQSHVKPSLFILSPLGPGGCLRRGGPGVCLAAGFRPRDGEMVLNWVNGSIPLNTSGAVSVTSTDNHVDSCDGVNSEVDSCEEVDSESVRFNSHLLLLNAARVVFTKAVAFSSLLTIRALLA</sequence>
<evidence type="ECO:0000313" key="1">
    <source>
        <dbReference type="EMBL" id="CAB1435069.1"/>
    </source>
</evidence>
<name>A0A9N7UMF1_PLEPL</name>